<sequence>MYNARSEHAFITIIGFDSSTGFQALLDNGFQDLGDTAAISTFTLRRNNGWRCPRRHSLGPDILFWCMTLKGRTVSNIRILV</sequence>
<evidence type="ECO:0000313" key="1">
    <source>
        <dbReference type="EMBL" id="KAF7759746.1"/>
    </source>
</evidence>
<evidence type="ECO:0000313" key="2">
    <source>
        <dbReference type="Proteomes" id="UP000629468"/>
    </source>
</evidence>
<comment type="caution">
    <text evidence="1">The sequence shown here is derived from an EMBL/GenBank/DDBJ whole genome shotgun (WGS) entry which is preliminary data.</text>
</comment>
<dbReference type="Proteomes" id="UP000629468">
    <property type="component" value="Unassembled WGS sequence"/>
</dbReference>
<proteinExistence type="predicted"/>
<dbReference type="EMBL" id="JABXXO010000016">
    <property type="protein sequence ID" value="KAF7759746.1"/>
    <property type="molecule type" value="Genomic_DNA"/>
</dbReference>
<accession>A0A8H7EUT5</accession>
<gene>
    <name evidence="1" type="ORF">Agabi119p4_11441</name>
</gene>
<name>A0A8H7EUT5_AGABI</name>
<reference evidence="1 2" key="1">
    <citation type="journal article" name="Sci. Rep.">
        <title>Telomere-to-telomere assembled and centromere annotated genomes of the two main subspecies of the button mushroom Agaricus bisporus reveal especially polymorphic chromosome ends.</title>
        <authorList>
            <person name="Sonnenberg A.S.M."/>
            <person name="Sedaghat-Telgerd N."/>
            <person name="Lavrijssen B."/>
            <person name="Ohm R.A."/>
            <person name="Hendrickx P.M."/>
            <person name="Scholtmeijer K."/>
            <person name="Baars J.J.P."/>
            <person name="van Peer A."/>
        </authorList>
    </citation>
    <scope>NUCLEOTIDE SEQUENCE [LARGE SCALE GENOMIC DNA]</scope>
    <source>
        <strain evidence="1 2">H119_p4</strain>
    </source>
</reference>
<dbReference type="AlphaFoldDB" id="A0A8H7EUT5"/>
<protein>
    <submittedName>
        <fullName evidence="1">Uncharacterized protein</fullName>
    </submittedName>
</protein>
<organism evidence="1 2">
    <name type="scientific">Agaricus bisporus var. burnettii</name>
    <dbReference type="NCBI Taxonomy" id="192524"/>
    <lineage>
        <taxon>Eukaryota</taxon>
        <taxon>Fungi</taxon>
        <taxon>Dikarya</taxon>
        <taxon>Basidiomycota</taxon>
        <taxon>Agaricomycotina</taxon>
        <taxon>Agaricomycetes</taxon>
        <taxon>Agaricomycetidae</taxon>
        <taxon>Agaricales</taxon>
        <taxon>Agaricineae</taxon>
        <taxon>Agaricaceae</taxon>
        <taxon>Agaricus</taxon>
    </lineage>
</organism>